<evidence type="ECO:0000256" key="1">
    <source>
        <dbReference type="SAM" id="MobiDB-lite"/>
    </source>
</evidence>
<dbReference type="Proteomes" id="UP001595693">
    <property type="component" value="Unassembled WGS sequence"/>
</dbReference>
<protein>
    <submittedName>
        <fullName evidence="2">NACHT domain-containing protein</fullName>
    </submittedName>
</protein>
<name>A0ABV8DEU8_9BURK</name>
<proteinExistence type="predicted"/>
<keyword evidence="3" id="KW-1185">Reference proteome</keyword>
<evidence type="ECO:0000313" key="3">
    <source>
        <dbReference type="Proteomes" id="UP001595693"/>
    </source>
</evidence>
<reference evidence="3" key="1">
    <citation type="journal article" date="2019" name="Int. J. Syst. Evol. Microbiol.">
        <title>The Global Catalogue of Microorganisms (GCM) 10K type strain sequencing project: providing services to taxonomists for standard genome sequencing and annotation.</title>
        <authorList>
            <consortium name="The Broad Institute Genomics Platform"/>
            <consortium name="The Broad Institute Genome Sequencing Center for Infectious Disease"/>
            <person name="Wu L."/>
            <person name="Ma J."/>
        </authorList>
    </citation>
    <scope>NUCLEOTIDE SEQUENCE [LARGE SCALE GENOMIC DNA]</scope>
    <source>
        <strain evidence="3">CCUG 2113</strain>
    </source>
</reference>
<feature type="region of interest" description="Disordered" evidence="1">
    <location>
        <begin position="1"/>
        <end position="24"/>
    </location>
</feature>
<evidence type="ECO:0000313" key="2">
    <source>
        <dbReference type="EMBL" id="MFC3936831.1"/>
    </source>
</evidence>
<comment type="caution">
    <text evidence="2">The sequence shown here is derived from an EMBL/GenBank/DDBJ whole genome shotgun (WGS) entry which is preliminary data.</text>
</comment>
<accession>A0ABV8DEU8</accession>
<organism evidence="2 3">
    <name type="scientific">Acidovorax facilis</name>
    <dbReference type="NCBI Taxonomy" id="12917"/>
    <lineage>
        <taxon>Bacteria</taxon>
        <taxon>Pseudomonadati</taxon>
        <taxon>Pseudomonadota</taxon>
        <taxon>Betaproteobacteria</taxon>
        <taxon>Burkholderiales</taxon>
        <taxon>Comamonadaceae</taxon>
        <taxon>Acidovorax</taxon>
    </lineage>
</organism>
<dbReference type="EMBL" id="JBHSAJ010000058">
    <property type="protein sequence ID" value="MFC3936831.1"/>
    <property type="molecule type" value="Genomic_DNA"/>
</dbReference>
<gene>
    <name evidence="2" type="ORF">ACFOW3_19595</name>
</gene>
<sequence>MLLVPRTCVRQPDTNDDRADEPTPLSDTQALMAYVLLGDPGSGKSEAFKLEANAVGGRRISASDFLALELPELKDSTLPVFIDGLDETRAGMVDGRVPLDNIRKKLQQLGCRSFRLSCRAADWLGNPDAAKLQSLLPASEKVQVFSLQPLTLADVAAILSVNHDVSDSQAFISSAKQHGLTDLLFNPQTLGMLATAVGPKNCWPETRQMVYEMACERMVQEHNEEHLAATRRNAPDQGALLRAAEYLCAIQLIADLAGFTHASNPPNRVVRLNTVPNPEALPLEEALASRLFKSMGLDVFAPVHRTVAEFLAARCLADRLQKQLSVRRVLALICGSDGGIVSSMRGLAGWLASMSVATRVTFARLDSLGVLLYGDAKNFSVAEKSALMEQLGGDISVSTSFRWYEWEGRPFAALVTPEMHSIVSQRLADADRSENHQLLVLALLEGLLNTPQDAELTPLLLSMVRDASRWSAVRGRALKVCLRWVGVDDPSLRGLLNDVHSGVVADSDDELLGALLKAMYPRALMSAELPAFLHPRKRENLIGSYTMFWRHGLDQVDVAEVPGLLDAFAASTELRRGEPLREYTKAVGSLLVRVLKEDSGDIPDERLLNWLDAACGKYADSLLEDDHKQRVQQWLQAHPQRYFSLLDLALSRWASEQNSVWQALGRMHHARAPSNAVLWWLAKAQTTEDEARARLYFLQAVDAIPGDPGTELEDMLIACESLSAARGWQVSLADRLTCSFEQWKWKLDEAAHRQERAREAAERRNFFRARISEFALPLVPVDLLDTVAEVYEHRHCDIDGETPQERLASLFAEDEELIQAALTALHNTINREDLPTAQETLAVIAEGKRMMLNSPALISLELAYRQDHAFLDSMSDDRLVAALVAHWVSSVEDHDTWVAAAVASRPQCIADALSAYLTAAMQWKNRSPYVTHLFRDQAYAEVTKRCLLSLLARFPLRAGPNLRSALDDMLTTALTLPLRNELLPLIKIRLDAPKVDGPQRASWLAAGLFLDPDHYMPLASCYLQHRPPATQHLADFLHYRSEVGGEAIPQPSKVLAFLIEHFGVGCSPARSTGSGWVSPVMNRADLVRDFLADFSGRPDVESAEQLKRLEGLPALAEWAPRLREARAAQQVVRRDAIYETPMWAQVCAVLQQGMPSSSAEIAAVVNDTIEDLKEQVCRSDLNLNYQYWNTDSHKKATTPRHEELCRDALADQLRVRVERFEIACLPETHHADGKRSDVWCTTGTRGGVPIEVKLDRHAELWTATRGQLIARYASDPRARGRGIYVVLWFGDPSRVPLSPSGVRPQTPEELQSMLEAGLSEDEKRLVAIHVLDCSVRTGK</sequence>